<reference evidence="3" key="2">
    <citation type="submission" date="2020-08" db="EMBL/GenBank/DDBJ databases">
        <title>The Agave Microbiome: Exploring the role of microbial communities in plant adaptations to desert environments.</title>
        <authorList>
            <person name="Partida-Martinez L.P."/>
        </authorList>
    </citation>
    <scope>NUCLEOTIDE SEQUENCE [LARGE SCALE GENOMIC DNA]</scope>
    <source>
        <strain evidence="3">AT2.8</strain>
    </source>
</reference>
<dbReference type="EMBL" id="JACCBX010000014">
    <property type="protein sequence ID" value="NYE08486.1"/>
    <property type="molecule type" value="Genomic_DNA"/>
</dbReference>
<comment type="caution">
    <text evidence="2">The sequence shown here is derived from an EMBL/GenBank/DDBJ whole genome shotgun (WGS) entry which is preliminary data.</text>
</comment>
<dbReference type="Pfam" id="PF00583">
    <property type="entry name" value="Acetyltransf_1"/>
    <property type="match status" value="1"/>
</dbReference>
<dbReference type="PROSITE" id="PS51186">
    <property type="entry name" value="GNAT"/>
    <property type="match status" value="1"/>
</dbReference>
<proteinExistence type="predicted"/>
<evidence type="ECO:0000313" key="2">
    <source>
        <dbReference type="EMBL" id="NYE08486.1"/>
    </source>
</evidence>
<name>A0A852TLA1_9BACI</name>
<dbReference type="Gene3D" id="3.40.630.30">
    <property type="match status" value="1"/>
</dbReference>
<reference evidence="3" key="1">
    <citation type="submission" date="2020-07" db="EMBL/GenBank/DDBJ databases">
        <authorList>
            <person name="Partida-Martinez L."/>
            <person name="Huntemann M."/>
            <person name="Clum A."/>
            <person name="Wang J."/>
            <person name="Palaniappan K."/>
            <person name="Ritter S."/>
            <person name="Chen I.-M."/>
            <person name="Stamatis D."/>
            <person name="Reddy T."/>
            <person name="O'Malley R."/>
            <person name="Daum C."/>
            <person name="Shapiro N."/>
            <person name="Ivanova N."/>
            <person name="Kyrpides N."/>
            <person name="Woyke T."/>
        </authorList>
    </citation>
    <scope>NUCLEOTIDE SEQUENCE [LARGE SCALE GENOMIC DNA]</scope>
    <source>
        <strain evidence="3">AT2.8</strain>
    </source>
</reference>
<dbReference type="AlphaFoldDB" id="A0A852TLA1"/>
<dbReference type="InterPro" id="IPR016181">
    <property type="entry name" value="Acyl_CoA_acyltransferase"/>
</dbReference>
<gene>
    <name evidence="2" type="ORF">F4694_005334</name>
</gene>
<dbReference type="CDD" id="cd04301">
    <property type="entry name" value="NAT_SF"/>
    <property type="match status" value="1"/>
</dbReference>
<feature type="domain" description="N-acetyltransferase" evidence="1">
    <location>
        <begin position="2"/>
        <end position="152"/>
    </location>
</feature>
<sequence>MITLKDVTKQNWFDIIRLCSAEDQKNKVFEKTIASNCLSLAQASIEENWTVKAIYQNDMPIGFTMYGYSDELAGYEICRIMIDYKFQGNGFGKKALLLVIKEMVNQFKSEEIFITFVPENEIAKQLYLSVGFKDTGKVIKAVEDELIFSIKR</sequence>
<dbReference type="InterPro" id="IPR000182">
    <property type="entry name" value="GNAT_dom"/>
</dbReference>
<organism evidence="2 3">
    <name type="scientific">Neobacillus niacini</name>
    <dbReference type="NCBI Taxonomy" id="86668"/>
    <lineage>
        <taxon>Bacteria</taxon>
        <taxon>Bacillati</taxon>
        <taxon>Bacillota</taxon>
        <taxon>Bacilli</taxon>
        <taxon>Bacillales</taxon>
        <taxon>Bacillaceae</taxon>
        <taxon>Neobacillus</taxon>
    </lineage>
</organism>
<dbReference type="SUPFAM" id="SSF55729">
    <property type="entry name" value="Acyl-CoA N-acyltransferases (Nat)"/>
    <property type="match status" value="1"/>
</dbReference>
<keyword evidence="2" id="KW-0012">Acyltransferase</keyword>
<dbReference type="Proteomes" id="UP000548423">
    <property type="component" value="Unassembled WGS sequence"/>
</dbReference>
<evidence type="ECO:0000259" key="1">
    <source>
        <dbReference type="PROSITE" id="PS51186"/>
    </source>
</evidence>
<dbReference type="GO" id="GO:0004145">
    <property type="term" value="F:diamine N-acetyltransferase activity"/>
    <property type="evidence" value="ECO:0007669"/>
    <property type="project" value="UniProtKB-EC"/>
</dbReference>
<accession>A0A852TLA1</accession>
<keyword evidence="2" id="KW-0808">Transferase</keyword>
<evidence type="ECO:0000313" key="3">
    <source>
        <dbReference type="Proteomes" id="UP000548423"/>
    </source>
</evidence>
<protein>
    <submittedName>
        <fullName evidence="2">Diamine N-acetyltransferase</fullName>
        <ecNumber evidence="2">2.3.1.57</ecNumber>
    </submittedName>
</protein>
<dbReference type="EC" id="2.3.1.57" evidence="2"/>